<comment type="caution">
    <text evidence="2">The sequence shown here is derived from an EMBL/GenBank/DDBJ whole genome shotgun (WGS) entry which is preliminary data.</text>
</comment>
<evidence type="ECO:0000313" key="3">
    <source>
        <dbReference type="Proteomes" id="UP000050360"/>
    </source>
</evidence>
<name>A0A0P8DUZ6_9EURY</name>
<dbReference type="Pfam" id="PF00005">
    <property type="entry name" value="ABC_tran"/>
    <property type="match status" value="1"/>
</dbReference>
<dbReference type="SUPFAM" id="SSF52540">
    <property type="entry name" value="P-loop containing nucleoside triphosphate hydrolases"/>
    <property type="match status" value="1"/>
</dbReference>
<dbReference type="PANTHER" id="PTHR43423:SF1">
    <property type="entry name" value="ABC TRANSPORTER I FAMILY MEMBER 17"/>
    <property type="match status" value="1"/>
</dbReference>
<evidence type="ECO:0000313" key="2">
    <source>
        <dbReference type="EMBL" id="KPQ41279.1"/>
    </source>
</evidence>
<keyword evidence="2" id="KW-0547">Nucleotide-binding</keyword>
<sequence>MTETQISIQNLNVTYNGNRALKNISVEIPKKQITAIIGPSGCGKSTMLKCMNRLIDMTDNVTFSGKIIIDNEDVFDKKQISLTSGKNLVCWHRSQHLFQCQYMRM</sequence>
<accession>A0A0P8DUZ6</accession>
<dbReference type="EMBL" id="LKCM01000387">
    <property type="protein sequence ID" value="KPQ41279.1"/>
    <property type="molecule type" value="Genomic_DNA"/>
</dbReference>
<gene>
    <name evidence="2" type="primary">pstB_2</name>
    <name evidence="2" type="ORF">MPEBLZ_04175</name>
</gene>
<dbReference type="AlphaFoldDB" id="A0A0P8DUZ6"/>
<organism evidence="2 3">
    <name type="scientific">Candidatus Methanoperedens nitratireducens</name>
    <dbReference type="NCBI Taxonomy" id="1392998"/>
    <lineage>
        <taxon>Archaea</taxon>
        <taxon>Methanobacteriati</taxon>
        <taxon>Methanobacteriota</taxon>
        <taxon>Stenosarchaea group</taxon>
        <taxon>Methanomicrobia</taxon>
        <taxon>Methanosarcinales</taxon>
        <taxon>ANME-2 cluster</taxon>
        <taxon>Candidatus Methanoperedentaceae</taxon>
        <taxon>Candidatus Methanoperedens</taxon>
    </lineage>
</organism>
<feature type="domain" description="ABC transporter" evidence="1">
    <location>
        <begin position="21"/>
        <end position="82"/>
    </location>
</feature>
<keyword evidence="2" id="KW-0067">ATP-binding</keyword>
<protein>
    <submittedName>
        <fullName evidence="2">Phosphate ABC transporter ATP-binding protein</fullName>
    </submittedName>
</protein>
<dbReference type="InterPro" id="IPR003439">
    <property type="entry name" value="ABC_transporter-like_ATP-bd"/>
</dbReference>
<dbReference type="GO" id="GO:0005524">
    <property type="term" value="F:ATP binding"/>
    <property type="evidence" value="ECO:0007669"/>
    <property type="project" value="UniProtKB-KW"/>
</dbReference>
<proteinExistence type="predicted"/>
<reference evidence="2 3" key="1">
    <citation type="submission" date="2015-09" db="EMBL/GenBank/DDBJ databases">
        <title>A metagenomics-based metabolic model of nitrate-dependent anaerobic oxidation of methane by Methanoperedens-like archaea.</title>
        <authorList>
            <person name="Arshad A."/>
            <person name="Speth D.R."/>
            <person name="De Graaf R.M."/>
            <person name="Op Den Camp H.J."/>
            <person name="Jetten M.S."/>
            <person name="Welte C.U."/>
        </authorList>
    </citation>
    <scope>NUCLEOTIDE SEQUENCE [LARGE SCALE GENOMIC DNA]</scope>
</reference>
<dbReference type="Gene3D" id="3.40.50.300">
    <property type="entry name" value="P-loop containing nucleotide triphosphate hydrolases"/>
    <property type="match status" value="1"/>
</dbReference>
<evidence type="ECO:0000259" key="1">
    <source>
        <dbReference type="Pfam" id="PF00005"/>
    </source>
</evidence>
<dbReference type="InterPro" id="IPR027417">
    <property type="entry name" value="P-loop_NTPase"/>
</dbReference>
<dbReference type="Proteomes" id="UP000050360">
    <property type="component" value="Unassembled WGS sequence"/>
</dbReference>
<dbReference type="GO" id="GO:0016887">
    <property type="term" value="F:ATP hydrolysis activity"/>
    <property type="evidence" value="ECO:0007669"/>
    <property type="project" value="InterPro"/>
</dbReference>
<dbReference type="PANTHER" id="PTHR43423">
    <property type="entry name" value="ABC TRANSPORTER I FAMILY MEMBER 17"/>
    <property type="match status" value="1"/>
</dbReference>